<evidence type="ECO:0000313" key="4">
    <source>
        <dbReference type="Proteomes" id="UP000800040"/>
    </source>
</evidence>
<evidence type="ECO:0000259" key="2">
    <source>
        <dbReference type="Pfam" id="PF06985"/>
    </source>
</evidence>
<dbReference type="Pfam" id="PF06985">
    <property type="entry name" value="HET"/>
    <property type="match status" value="1"/>
</dbReference>
<dbReference type="AlphaFoldDB" id="A0A6A5JXS1"/>
<accession>A0A6A5JXS1</accession>
<proteinExistence type="predicted"/>
<keyword evidence="4" id="KW-1185">Reference proteome</keyword>
<feature type="domain" description="Heterokaryon incompatibility" evidence="2">
    <location>
        <begin position="120"/>
        <end position="235"/>
    </location>
</feature>
<name>A0A6A5JXS1_9PLEO</name>
<feature type="non-terminal residue" evidence="3">
    <location>
        <position position="235"/>
    </location>
</feature>
<feature type="region of interest" description="Disordered" evidence="1">
    <location>
        <begin position="98"/>
        <end position="118"/>
    </location>
</feature>
<dbReference type="EMBL" id="ML975430">
    <property type="protein sequence ID" value="KAF1829675.1"/>
    <property type="molecule type" value="Genomic_DNA"/>
</dbReference>
<dbReference type="PANTHER" id="PTHR24148:SF73">
    <property type="entry name" value="HET DOMAIN PROTEIN (AFU_ORTHOLOGUE AFUA_8G01020)"/>
    <property type="match status" value="1"/>
</dbReference>
<dbReference type="InterPro" id="IPR010730">
    <property type="entry name" value="HET"/>
</dbReference>
<evidence type="ECO:0000313" key="3">
    <source>
        <dbReference type="EMBL" id="KAF1829675.1"/>
    </source>
</evidence>
<dbReference type="PANTHER" id="PTHR24148">
    <property type="entry name" value="ANKYRIN REPEAT DOMAIN-CONTAINING PROTEIN 39 HOMOLOG-RELATED"/>
    <property type="match status" value="1"/>
</dbReference>
<feature type="compositionally biased region" description="Basic and acidic residues" evidence="1">
    <location>
        <begin position="102"/>
        <end position="117"/>
    </location>
</feature>
<reference evidence="3" key="1">
    <citation type="submission" date="2020-01" db="EMBL/GenBank/DDBJ databases">
        <authorList>
            <consortium name="DOE Joint Genome Institute"/>
            <person name="Haridas S."/>
            <person name="Albert R."/>
            <person name="Binder M."/>
            <person name="Bloem J."/>
            <person name="Labutti K."/>
            <person name="Salamov A."/>
            <person name="Andreopoulos B."/>
            <person name="Baker S.E."/>
            <person name="Barry K."/>
            <person name="Bills G."/>
            <person name="Bluhm B.H."/>
            <person name="Cannon C."/>
            <person name="Castanera R."/>
            <person name="Culley D.E."/>
            <person name="Daum C."/>
            <person name="Ezra D."/>
            <person name="Gonzalez J.B."/>
            <person name="Henrissat B."/>
            <person name="Kuo A."/>
            <person name="Liang C."/>
            <person name="Lipzen A."/>
            <person name="Lutzoni F."/>
            <person name="Magnuson J."/>
            <person name="Mondo S."/>
            <person name="Nolan M."/>
            <person name="Ohm R."/>
            <person name="Pangilinan J."/>
            <person name="Park H.-J."/>
            <person name="Ramirez L."/>
            <person name="Alfaro M."/>
            <person name="Sun H."/>
            <person name="Tritt A."/>
            <person name="Yoshinaga Y."/>
            <person name="Zwiers L.-H."/>
            <person name="Turgeon B.G."/>
            <person name="Goodwin S.B."/>
            <person name="Spatafora J.W."/>
            <person name="Crous P.W."/>
            <person name="Grigoriev I.V."/>
        </authorList>
    </citation>
    <scope>NUCLEOTIDE SEQUENCE</scope>
    <source>
        <strain evidence="3">P77</strain>
    </source>
</reference>
<organism evidence="3 4">
    <name type="scientific">Decorospora gaudefroyi</name>
    <dbReference type="NCBI Taxonomy" id="184978"/>
    <lineage>
        <taxon>Eukaryota</taxon>
        <taxon>Fungi</taxon>
        <taxon>Dikarya</taxon>
        <taxon>Ascomycota</taxon>
        <taxon>Pezizomycotina</taxon>
        <taxon>Dothideomycetes</taxon>
        <taxon>Pleosporomycetidae</taxon>
        <taxon>Pleosporales</taxon>
        <taxon>Pleosporineae</taxon>
        <taxon>Pleosporaceae</taxon>
        <taxon>Decorospora</taxon>
    </lineage>
</organism>
<sequence length="235" mass="27042">MEPFVHCPLDLSKDEIRLARVTLPAPEIEEQRQEPVRIVLETFDRRTSPSYSALSYTWGPPSPSHGIVANDRPFTIRNNLYCFLRRLASGSIRYPATENDSTIERHPGPNGPNHEENAPLSPVYLWIDQLCIDQDSTTEKSSQVSKMTEIFMEAKEVIVWLGEEQDDSNFAMRCITQIPRAYKPWTIVKPDNNIPATVKMRARSSTTQVPLEEVVRSIQTLMNRPYWNRVWVAQE</sequence>
<dbReference type="Proteomes" id="UP000800040">
    <property type="component" value="Unassembled WGS sequence"/>
</dbReference>
<dbReference type="OrthoDB" id="2157530at2759"/>
<protein>
    <submittedName>
        <fullName evidence="3">HET-domain-containing protein</fullName>
    </submittedName>
</protein>
<evidence type="ECO:0000256" key="1">
    <source>
        <dbReference type="SAM" id="MobiDB-lite"/>
    </source>
</evidence>
<dbReference type="InterPro" id="IPR052895">
    <property type="entry name" value="HetReg/Transcr_Mod"/>
</dbReference>
<gene>
    <name evidence="3" type="ORF">BDW02DRAFT_509359</name>
</gene>